<protein>
    <submittedName>
        <fullName evidence="1">Phosphotransferase enzyme family protein</fullName>
    </submittedName>
</protein>
<evidence type="ECO:0000313" key="2">
    <source>
        <dbReference type="Proteomes" id="UP001631969"/>
    </source>
</evidence>
<keyword evidence="2" id="KW-1185">Reference proteome</keyword>
<organism evidence="1 2">
    <name type="scientific">Paenibacillus mesotrionivorans</name>
    <dbReference type="NCBI Taxonomy" id="3160968"/>
    <lineage>
        <taxon>Bacteria</taxon>
        <taxon>Bacillati</taxon>
        <taxon>Bacillota</taxon>
        <taxon>Bacilli</taxon>
        <taxon>Bacillales</taxon>
        <taxon>Paenibacillaceae</taxon>
        <taxon>Paenibacillus</taxon>
    </lineage>
</organism>
<reference evidence="1" key="1">
    <citation type="submission" date="2024-12" db="EMBL/GenBank/DDBJ databases">
        <authorList>
            <person name="Wu N."/>
        </authorList>
    </citation>
    <scope>NUCLEOTIDE SEQUENCE</scope>
    <source>
        <strain evidence="1">P15</strain>
    </source>
</reference>
<proteinExistence type="predicted"/>
<comment type="caution">
    <text evidence="1">The sequence shown here is derived from an EMBL/GenBank/DDBJ whole genome shotgun (WGS) entry which is preliminary data.</text>
</comment>
<sequence>MLKLKYLFDNRDLAEMLLQNWDYEDTGLFKHYRVSSNAIYPFKRDGTTHFLRFAPQEEKLKPNLLAELEFIAYLRGKGYGVLEAVPSKAGGKLVEVETPWGAYVASVFKRVPGVQLDRTDFPDDVMVCYGKALGKLHRLSSEYMPGEVKRWSYADVLDWIQDVLTAFPGETAALEETELLRGYFASLPKSQADFGLIHYDFEYDNVFYDEQTQTCHVIDFDDAMYHWYVMDIDQALESLREEVPPEDFEQKTQCFLDGYRTEYEVSGDAENIVAACKRFAKLYGYTRVLRAAGEKWENEPEWLTGLRGRLAEGLEEDSALFGEVL</sequence>
<dbReference type="EMBL" id="JBJURJ010000027">
    <property type="protein sequence ID" value="MFM9332192.1"/>
    <property type="molecule type" value="Genomic_DNA"/>
</dbReference>
<accession>A0ACC7P9Y3</accession>
<name>A0ACC7P9Y3_9BACL</name>
<gene>
    <name evidence="1" type="ORF">ACI1P1_28245</name>
</gene>
<evidence type="ECO:0000313" key="1">
    <source>
        <dbReference type="EMBL" id="MFM9332192.1"/>
    </source>
</evidence>
<dbReference type="Proteomes" id="UP001631969">
    <property type="component" value="Unassembled WGS sequence"/>
</dbReference>